<sequence>MFEVHGYIDGVAYAVTVGRARPEAAATTGVVSGSPIAVTLLSGRQGRTVPVPHQTPIVLDTSDPVSVLTALRVWTQVVREVGDVPAEMT</sequence>
<organism evidence="1 2">
    <name type="scientific">Streptosporangium sandarakinum</name>
    <dbReference type="NCBI Taxonomy" id="1260955"/>
    <lineage>
        <taxon>Bacteria</taxon>
        <taxon>Bacillati</taxon>
        <taxon>Actinomycetota</taxon>
        <taxon>Actinomycetes</taxon>
        <taxon>Streptosporangiales</taxon>
        <taxon>Streptosporangiaceae</taxon>
        <taxon>Streptosporangium</taxon>
    </lineage>
</organism>
<dbReference type="EMBL" id="JACCCO010000004">
    <property type="protein sequence ID" value="NYF44674.1"/>
    <property type="molecule type" value="Genomic_DNA"/>
</dbReference>
<gene>
    <name evidence="1" type="ORF">HDA43_006916</name>
</gene>
<dbReference type="RefSeq" id="WP_179829181.1">
    <property type="nucleotide sequence ID" value="NZ_JACCCO010000004.1"/>
</dbReference>
<accession>A0A852VC96</accession>
<protein>
    <submittedName>
        <fullName evidence="1">Uncharacterized protein</fullName>
    </submittedName>
</protein>
<proteinExistence type="predicted"/>
<keyword evidence="2" id="KW-1185">Reference proteome</keyword>
<dbReference type="AlphaFoldDB" id="A0A852VC96"/>
<evidence type="ECO:0000313" key="1">
    <source>
        <dbReference type="EMBL" id="NYF44674.1"/>
    </source>
</evidence>
<name>A0A852VC96_9ACTN</name>
<reference evidence="1 2" key="1">
    <citation type="submission" date="2020-07" db="EMBL/GenBank/DDBJ databases">
        <title>Sequencing the genomes of 1000 actinobacteria strains.</title>
        <authorList>
            <person name="Klenk H.-P."/>
        </authorList>
    </citation>
    <scope>NUCLEOTIDE SEQUENCE [LARGE SCALE GENOMIC DNA]</scope>
    <source>
        <strain evidence="1 2">DSM 45763</strain>
    </source>
</reference>
<dbReference type="Proteomes" id="UP000576393">
    <property type="component" value="Unassembled WGS sequence"/>
</dbReference>
<evidence type="ECO:0000313" key="2">
    <source>
        <dbReference type="Proteomes" id="UP000576393"/>
    </source>
</evidence>
<comment type="caution">
    <text evidence="1">The sequence shown here is derived from an EMBL/GenBank/DDBJ whole genome shotgun (WGS) entry which is preliminary data.</text>
</comment>